<evidence type="ECO:0000256" key="2">
    <source>
        <dbReference type="ARBA" id="ARBA00023012"/>
    </source>
</evidence>
<keyword evidence="3" id="KW-0805">Transcription regulation</keyword>
<feature type="DNA-binding region" description="OmpR/PhoB-type" evidence="7">
    <location>
        <begin position="145"/>
        <end position="243"/>
    </location>
</feature>
<dbReference type="SUPFAM" id="SSF46894">
    <property type="entry name" value="C-terminal effector domain of the bipartite response regulators"/>
    <property type="match status" value="1"/>
</dbReference>
<dbReference type="Gene3D" id="3.40.50.2300">
    <property type="match status" value="1"/>
</dbReference>
<evidence type="ECO:0000256" key="5">
    <source>
        <dbReference type="ARBA" id="ARBA00023163"/>
    </source>
</evidence>
<dbReference type="FunFam" id="3.40.50.2300:FF:000001">
    <property type="entry name" value="DNA-binding response regulator PhoB"/>
    <property type="match status" value="1"/>
</dbReference>
<keyword evidence="5" id="KW-0804">Transcription</keyword>
<dbReference type="PROSITE" id="PS50110">
    <property type="entry name" value="RESPONSE_REGULATORY"/>
    <property type="match status" value="1"/>
</dbReference>
<dbReference type="SMART" id="SM00448">
    <property type="entry name" value="REC"/>
    <property type="match status" value="1"/>
</dbReference>
<dbReference type="PANTHER" id="PTHR48111">
    <property type="entry name" value="REGULATOR OF RPOS"/>
    <property type="match status" value="1"/>
</dbReference>
<dbReference type="Gene3D" id="1.10.10.10">
    <property type="entry name" value="Winged helix-like DNA-binding domain superfamily/Winged helix DNA-binding domain"/>
    <property type="match status" value="1"/>
</dbReference>
<reference evidence="10 11" key="1">
    <citation type="submission" date="2016-08" db="EMBL/GenBank/DDBJ databases">
        <title>Genome sequencing of Vibrio scophthalmi strain FP3289, an isolated from Paralichthys olivaceus.</title>
        <authorList>
            <person name="Han H.-J."/>
        </authorList>
    </citation>
    <scope>NUCLEOTIDE SEQUENCE [LARGE SCALE GENOMIC DNA]</scope>
    <source>
        <strain evidence="10 11">FP3289</strain>
    </source>
</reference>
<dbReference type="GO" id="GO:0006355">
    <property type="term" value="P:regulation of DNA-templated transcription"/>
    <property type="evidence" value="ECO:0007669"/>
    <property type="project" value="InterPro"/>
</dbReference>
<protein>
    <submittedName>
        <fullName evidence="10">Transcriptional regulatory protein</fullName>
    </submittedName>
</protein>
<feature type="domain" description="Response regulatory" evidence="8">
    <location>
        <begin position="21"/>
        <end position="135"/>
    </location>
</feature>
<accession>A0A1E3WSP2</accession>
<keyword evidence="4 7" id="KW-0238">DNA-binding</keyword>
<dbReference type="GO" id="GO:0000156">
    <property type="term" value="F:phosphorelay response regulator activity"/>
    <property type="evidence" value="ECO:0007669"/>
    <property type="project" value="TreeGrafter"/>
</dbReference>
<dbReference type="AlphaFoldDB" id="A0A1E3WSP2"/>
<dbReference type="PROSITE" id="PS51755">
    <property type="entry name" value="OMPR_PHOB"/>
    <property type="match status" value="1"/>
</dbReference>
<evidence type="ECO:0000256" key="4">
    <source>
        <dbReference type="ARBA" id="ARBA00023125"/>
    </source>
</evidence>
<dbReference type="SUPFAM" id="SSF52172">
    <property type="entry name" value="CheY-like"/>
    <property type="match status" value="1"/>
</dbReference>
<dbReference type="GO" id="GO:0032993">
    <property type="term" value="C:protein-DNA complex"/>
    <property type="evidence" value="ECO:0007669"/>
    <property type="project" value="TreeGrafter"/>
</dbReference>
<gene>
    <name evidence="10" type="ORF">VSF3289_02370</name>
</gene>
<evidence type="ECO:0000313" key="10">
    <source>
        <dbReference type="EMBL" id="ODS12082.1"/>
    </source>
</evidence>
<dbReference type="InterPro" id="IPR039420">
    <property type="entry name" value="WalR-like"/>
</dbReference>
<dbReference type="InterPro" id="IPR001789">
    <property type="entry name" value="Sig_transdc_resp-reg_receiver"/>
</dbReference>
<evidence type="ECO:0000256" key="1">
    <source>
        <dbReference type="ARBA" id="ARBA00022553"/>
    </source>
</evidence>
<comment type="caution">
    <text evidence="10">The sequence shown here is derived from an EMBL/GenBank/DDBJ whole genome shotgun (WGS) entry which is preliminary data.</text>
</comment>
<dbReference type="InterPro" id="IPR011006">
    <property type="entry name" value="CheY-like_superfamily"/>
</dbReference>
<keyword evidence="2" id="KW-0902">Two-component regulatory system</keyword>
<feature type="domain" description="OmpR/PhoB-type" evidence="9">
    <location>
        <begin position="145"/>
        <end position="243"/>
    </location>
</feature>
<evidence type="ECO:0000256" key="7">
    <source>
        <dbReference type="PROSITE-ProRule" id="PRU01091"/>
    </source>
</evidence>
<keyword evidence="1 6" id="KW-0597">Phosphoprotein</keyword>
<feature type="modified residue" description="4-aspartylphosphate" evidence="6">
    <location>
        <position position="70"/>
    </location>
</feature>
<dbReference type="Pfam" id="PF00486">
    <property type="entry name" value="Trans_reg_C"/>
    <property type="match status" value="1"/>
</dbReference>
<evidence type="ECO:0000256" key="6">
    <source>
        <dbReference type="PROSITE-ProRule" id="PRU00169"/>
    </source>
</evidence>
<dbReference type="PANTHER" id="PTHR48111:SF41">
    <property type="entry name" value="TRANSCRIPTIONAL REGULATORY PROTEIN CUSR-RELATED"/>
    <property type="match status" value="1"/>
</dbReference>
<name>A0A1E3WSP2_9VIBR</name>
<dbReference type="GO" id="GO:0005829">
    <property type="term" value="C:cytosol"/>
    <property type="evidence" value="ECO:0007669"/>
    <property type="project" value="TreeGrafter"/>
</dbReference>
<proteinExistence type="predicted"/>
<dbReference type="Pfam" id="PF00072">
    <property type="entry name" value="Response_reg"/>
    <property type="match status" value="1"/>
</dbReference>
<evidence type="ECO:0000313" key="11">
    <source>
        <dbReference type="Proteomes" id="UP000095131"/>
    </source>
</evidence>
<sequence length="243" mass="27603">MPSLHPFRRTDNLDQQGDRVKVLIIEDDATTREFIAKGLQEHGYNVDQAEDGKNGLMMALSCEYQLIILDRMLPYLDGMKVLSALKATDQQVPVLILSAMDSVEERVNGLQAGSDDYLVKPFALAELIARVDILVRRRTHSAPISNLVTYDCLTVDLRAHKACCDNIVLSLQPKEFQLLLYFIEHAEQVVSRMRLFESIWSYHFDPKTNVIDVHVANLRRKLVEAGCPELLHTVRGAGYVLRR</sequence>
<evidence type="ECO:0000259" key="8">
    <source>
        <dbReference type="PROSITE" id="PS50110"/>
    </source>
</evidence>
<dbReference type="CDD" id="cd00383">
    <property type="entry name" value="trans_reg_C"/>
    <property type="match status" value="1"/>
</dbReference>
<dbReference type="EMBL" id="MDCJ01000002">
    <property type="protein sequence ID" value="ODS12082.1"/>
    <property type="molecule type" value="Genomic_DNA"/>
</dbReference>
<dbReference type="InterPro" id="IPR001867">
    <property type="entry name" value="OmpR/PhoB-type_DNA-bd"/>
</dbReference>
<organism evidence="10 11">
    <name type="scientific">Vibrio scophthalmi</name>
    <dbReference type="NCBI Taxonomy" id="45658"/>
    <lineage>
        <taxon>Bacteria</taxon>
        <taxon>Pseudomonadati</taxon>
        <taxon>Pseudomonadota</taxon>
        <taxon>Gammaproteobacteria</taxon>
        <taxon>Vibrionales</taxon>
        <taxon>Vibrionaceae</taxon>
        <taxon>Vibrio</taxon>
    </lineage>
</organism>
<dbReference type="Proteomes" id="UP000095131">
    <property type="component" value="Unassembled WGS sequence"/>
</dbReference>
<dbReference type="PATRIC" id="fig|45658.8.peg.2366"/>
<dbReference type="GO" id="GO:0000976">
    <property type="term" value="F:transcription cis-regulatory region binding"/>
    <property type="evidence" value="ECO:0007669"/>
    <property type="project" value="TreeGrafter"/>
</dbReference>
<dbReference type="InterPro" id="IPR036388">
    <property type="entry name" value="WH-like_DNA-bd_sf"/>
</dbReference>
<evidence type="ECO:0000259" key="9">
    <source>
        <dbReference type="PROSITE" id="PS51755"/>
    </source>
</evidence>
<dbReference type="InterPro" id="IPR016032">
    <property type="entry name" value="Sig_transdc_resp-reg_C-effctor"/>
</dbReference>
<dbReference type="SMART" id="SM00862">
    <property type="entry name" value="Trans_reg_C"/>
    <property type="match status" value="1"/>
</dbReference>
<evidence type="ECO:0000256" key="3">
    <source>
        <dbReference type="ARBA" id="ARBA00023015"/>
    </source>
</evidence>